<dbReference type="EMBL" id="RPFL01000017">
    <property type="protein sequence ID" value="RPD86964.1"/>
    <property type="molecule type" value="Genomic_DNA"/>
</dbReference>
<protein>
    <submittedName>
        <fullName evidence="4">TonB-dependent receptor</fullName>
    </submittedName>
</protein>
<dbReference type="AlphaFoldDB" id="A0A3N4MSS5"/>
<dbReference type="InterPro" id="IPR036942">
    <property type="entry name" value="Beta-barrel_TonB_sf"/>
</dbReference>
<keyword evidence="2" id="KW-0472">Membrane</keyword>
<dbReference type="Gene3D" id="2.40.170.20">
    <property type="entry name" value="TonB-dependent receptor, beta-barrel domain"/>
    <property type="match status" value="1"/>
</dbReference>
<sequence>MRIGLRRTPFDIEQKNLTVYTPSTYEKTQRGKVRTCGAETEIQGDITPAWGISGNYTYLDKKVREDSDASAVGTTSWGTVSHCRRITAFPVY</sequence>
<dbReference type="GO" id="GO:0009279">
    <property type="term" value="C:cell outer membrane"/>
    <property type="evidence" value="ECO:0007669"/>
    <property type="project" value="UniProtKB-SubCell"/>
</dbReference>
<keyword evidence="5" id="KW-1185">Reference proteome</keyword>
<evidence type="ECO:0000256" key="1">
    <source>
        <dbReference type="ARBA" id="ARBA00004442"/>
    </source>
</evidence>
<keyword evidence="4" id="KW-0675">Receptor</keyword>
<proteinExistence type="predicted"/>
<dbReference type="OrthoDB" id="127311at2"/>
<dbReference type="Proteomes" id="UP000272412">
    <property type="component" value="Unassembled WGS sequence"/>
</dbReference>
<name>A0A3N4MSS5_9NEIS</name>
<evidence type="ECO:0000313" key="4">
    <source>
        <dbReference type="EMBL" id="RPD86964.1"/>
    </source>
</evidence>
<organism evidence="4 5">
    <name type="scientific">Neisseria weixii</name>
    <dbReference type="NCBI Taxonomy" id="1853276"/>
    <lineage>
        <taxon>Bacteria</taxon>
        <taxon>Pseudomonadati</taxon>
        <taxon>Pseudomonadota</taxon>
        <taxon>Betaproteobacteria</taxon>
        <taxon>Neisseriales</taxon>
        <taxon>Neisseriaceae</taxon>
        <taxon>Neisseria</taxon>
    </lineage>
</organism>
<evidence type="ECO:0000256" key="2">
    <source>
        <dbReference type="ARBA" id="ARBA00023136"/>
    </source>
</evidence>
<gene>
    <name evidence="4" type="ORF">EGK74_07300</name>
</gene>
<evidence type="ECO:0000256" key="3">
    <source>
        <dbReference type="ARBA" id="ARBA00023237"/>
    </source>
</evidence>
<comment type="caution">
    <text evidence="4">The sequence shown here is derived from an EMBL/GenBank/DDBJ whole genome shotgun (WGS) entry which is preliminary data.</text>
</comment>
<accession>A0A3N4MSS5</accession>
<dbReference type="SUPFAM" id="SSF56935">
    <property type="entry name" value="Porins"/>
    <property type="match status" value="1"/>
</dbReference>
<keyword evidence="3" id="KW-0998">Cell outer membrane</keyword>
<evidence type="ECO:0000313" key="5">
    <source>
        <dbReference type="Proteomes" id="UP000272412"/>
    </source>
</evidence>
<comment type="subcellular location">
    <subcellularLocation>
        <location evidence="1">Cell outer membrane</location>
    </subcellularLocation>
</comment>
<reference evidence="4 5" key="1">
    <citation type="submission" date="2018-11" db="EMBL/GenBank/DDBJ databases">
        <title>Neisseria weixii sp. nov. isolated from the rectal contents of plateau pika (Ochotona cruzoniae).</title>
        <authorList>
            <person name="Zhang G."/>
        </authorList>
    </citation>
    <scope>NUCLEOTIDE SEQUENCE [LARGE SCALE GENOMIC DNA]</scope>
    <source>
        <strain evidence="4 5">10009</strain>
    </source>
</reference>